<keyword evidence="10" id="KW-1185">Reference proteome</keyword>
<dbReference type="Gene3D" id="1.20.120.10">
    <property type="entry name" value="Cytochrome c/b562"/>
    <property type="match status" value="1"/>
</dbReference>
<dbReference type="PROSITE" id="PS51009">
    <property type="entry name" value="CYTCII"/>
    <property type="match status" value="1"/>
</dbReference>
<feature type="binding site" description="covalent" evidence="7">
    <location>
        <position position="137"/>
    </location>
    <ligand>
        <name>heme c</name>
        <dbReference type="ChEBI" id="CHEBI:61717"/>
    </ligand>
</feature>
<dbReference type="Pfam" id="PF01322">
    <property type="entry name" value="Cytochrom_C_2"/>
    <property type="match status" value="1"/>
</dbReference>
<evidence type="ECO:0000313" key="10">
    <source>
        <dbReference type="Proteomes" id="UP000237082"/>
    </source>
</evidence>
<keyword evidence="1" id="KW-0813">Transport</keyword>
<organism evidence="9 10">
    <name type="scientific">Chromobacterium alticapitis</name>
    <dbReference type="NCBI Taxonomy" id="2073169"/>
    <lineage>
        <taxon>Bacteria</taxon>
        <taxon>Pseudomonadati</taxon>
        <taxon>Pseudomonadota</taxon>
        <taxon>Betaproteobacteria</taxon>
        <taxon>Neisseriales</taxon>
        <taxon>Chromobacteriaceae</taxon>
        <taxon>Chromobacterium</taxon>
    </lineage>
</organism>
<reference evidence="10" key="1">
    <citation type="submission" date="2018-02" db="EMBL/GenBank/DDBJ databases">
        <authorList>
            <person name="O'Hara-Hanley K."/>
            <person name="Soby S."/>
        </authorList>
    </citation>
    <scope>NUCLEOTIDE SEQUENCE [LARGE SCALE GENOMIC DNA]</scope>
    <source>
        <strain evidence="10">MWU14-2602</strain>
    </source>
</reference>
<comment type="caution">
    <text evidence="9">The sequence shown here is derived from an EMBL/GenBank/DDBJ whole genome shotgun (WGS) entry which is preliminary data.</text>
</comment>
<evidence type="ECO:0000256" key="2">
    <source>
        <dbReference type="ARBA" id="ARBA00022617"/>
    </source>
</evidence>
<dbReference type="GO" id="GO:0020037">
    <property type="term" value="F:heme binding"/>
    <property type="evidence" value="ECO:0007669"/>
    <property type="project" value="InterPro"/>
</dbReference>
<dbReference type="GO" id="GO:0009055">
    <property type="term" value="F:electron transfer activity"/>
    <property type="evidence" value="ECO:0007669"/>
    <property type="project" value="InterPro"/>
</dbReference>
<keyword evidence="3 6" id="KW-0479">Metal-binding</keyword>
<protein>
    <submittedName>
        <fullName evidence="9">Cytochrome C</fullName>
    </submittedName>
</protein>
<dbReference type="RefSeq" id="WP_103903124.1">
    <property type="nucleotide sequence ID" value="NZ_PQWB01000050.1"/>
</dbReference>
<sequence length="146" mass="15980">MNKILTALLLAAIAIPAAHADDAPAEVRTKAFKKMLLTFEPLGMVVRERAPYNKTQFEQQAETLRTLAREPFNHFPANSISGKSRAKPEIWSQPAKFQANRDALLKATDNLAAAAKSGDLASIKKSYGQVAQSCKTCHDAFRGPEK</sequence>
<feature type="binding site" description="covalent" evidence="7">
    <location>
        <position position="134"/>
    </location>
    <ligand>
        <name>heme c</name>
        <dbReference type="ChEBI" id="CHEBI:61717"/>
    </ligand>
</feature>
<accession>A0A2S5DEV4</accession>
<dbReference type="GO" id="GO:0042597">
    <property type="term" value="C:periplasmic space"/>
    <property type="evidence" value="ECO:0007669"/>
    <property type="project" value="InterPro"/>
</dbReference>
<keyword evidence="8" id="KW-0732">Signal</keyword>
<comment type="PTM">
    <text evidence="7">Binds 1 heme group per subunit.</text>
</comment>
<dbReference type="InterPro" id="IPR012127">
    <property type="entry name" value="Cyt_c_prime"/>
</dbReference>
<evidence type="ECO:0000256" key="8">
    <source>
        <dbReference type="SAM" id="SignalP"/>
    </source>
</evidence>
<keyword evidence="4" id="KW-0249">Electron transport</keyword>
<dbReference type="PRINTS" id="PR00608">
    <property type="entry name" value="CYTCHROMECII"/>
</dbReference>
<proteinExistence type="predicted"/>
<dbReference type="InterPro" id="IPR010980">
    <property type="entry name" value="Cyt_c/b562"/>
</dbReference>
<evidence type="ECO:0000256" key="7">
    <source>
        <dbReference type="PIRSR" id="PIRSR000027-2"/>
    </source>
</evidence>
<evidence type="ECO:0000256" key="1">
    <source>
        <dbReference type="ARBA" id="ARBA00022448"/>
    </source>
</evidence>
<dbReference type="PIRSF" id="PIRSF000027">
    <property type="entry name" value="Cytc_c_prime"/>
    <property type="match status" value="1"/>
</dbReference>
<evidence type="ECO:0000256" key="3">
    <source>
        <dbReference type="ARBA" id="ARBA00022723"/>
    </source>
</evidence>
<dbReference type="SUPFAM" id="SSF47175">
    <property type="entry name" value="Cytochromes"/>
    <property type="match status" value="1"/>
</dbReference>
<gene>
    <name evidence="9" type="ORF">C2I19_12995</name>
</gene>
<dbReference type="GO" id="GO:0022900">
    <property type="term" value="P:electron transport chain"/>
    <property type="evidence" value="ECO:0007669"/>
    <property type="project" value="InterPro"/>
</dbReference>
<evidence type="ECO:0000256" key="4">
    <source>
        <dbReference type="ARBA" id="ARBA00022982"/>
    </source>
</evidence>
<dbReference type="AlphaFoldDB" id="A0A2S5DEV4"/>
<evidence type="ECO:0000256" key="5">
    <source>
        <dbReference type="ARBA" id="ARBA00023004"/>
    </source>
</evidence>
<evidence type="ECO:0000256" key="6">
    <source>
        <dbReference type="PIRSR" id="PIRSR000027-1"/>
    </source>
</evidence>
<feature type="binding site" description="axial binding residue" evidence="6">
    <location>
        <position position="138"/>
    </location>
    <ligand>
        <name>heme c</name>
        <dbReference type="ChEBI" id="CHEBI:61717"/>
    </ligand>
    <ligandPart>
        <name>Fe</name>
        <dbReference type="ChEBI" id="CHEBI:18248"/>
    </ligandPart>
</feature>
<dbReference type="Proteomes" id="UP000237082">
    <property type="component" value="Unassembled WGS sequence"/>
</dbReference>
<keyword evidence="5 6" id="KW-0408">Iron</keyword>
<keyword evidence="2 7" id="KW-0349">Heme</keyword>
<name>A0A2S5DEV4_9NEIS</name>
<dbReference type="GO" id="GO:0005506">
    <property type="term" value="F:iron ion binding"/>
    <property type="evidence" value="ECO:0007669"/>
    <property type="project" value="InterPro"/>
</dbReference>
<dbReference type="EMBL" id="PQWB01000050">
    <property type="protein sequence ID" value="POZ61584.1"/>
    <property type="molecule type" value="Genomic_DNA"/>
</dbReference>
<feature type="chain" id="PRO_5015416811" evidence="8">
    <location>
        <begin position="21"/>
        <end position="146"/>
    </location>
</feature>
<dbReference type="OrthoDB" id="5520910at2"/>
<dbReference type="InterPro" id="IPR015984">
    <property type="entry name" value="Cyt_c_prime_subgr"/>
</dbReference>
<evidence type="ECO:0000313" key="9">
    <source>
        <dbReference type="EMBL" id="POZ61584.1"/>
    </source>
</evidence>
<feature type="signal peptide" evidence="8">
    <location>
        <begin position="1"/>
        <end position="20"/>
    </location>
</feature>
<dbReference type="InterPro" id="IPR002321">
    <property type="entry name" value="Cyt_c_II"/>
</dbReference>